<reference evidence="5" key="1">
    <citation type="journal article" date="2017" name="bioRxiv">
        <title>Conservation of a gene cluster reveals novel cercosporin biosynthetic mechanisms and extends production to the genus Colletotrichum.</title>
        <authorList>
            <person name="de Jonge R."/>
            <person name="Ebert M.K."/>
            <person name="Huitt-Roehl C.R."/>
            <person name="Pal P."/>
            <person name="Suttle J.C."/>
            <person name="Spanner R.E."/>
            <person name="Neubauer J.D."/>
            <person name="Jurick W.M.II."/>
            <person name="Stott K.A."/>
            <person name="Secor G.A."/>
            <person name="Thomma B.P.H.J."/>
            <person name="Van de Peer Y."/>
            <person name="Townsend C.A."/>
            <person name="Bolton M.D."/>
        </authorList>
    </citation>
    <scope>NUCLEOTIDE SEQUENCE [LARGE SCALE GENOMIC DNA]</scope>
    <source>
        <strain evidence="5">CBS538.71</strain>
    </source>
</reference>
<dbReference type="InterPro" id="IPR017946">
    <property type="entry name" value="PLC-like_Pdiesterase_TIM-brl"/>
</dbReference>
<keyword evidence="3" id="KW-0472">Membrane</keyword>
<keyword evidence="3" id="KW-0812">Transmembrane</keyword>
<dbReference type="EMBL" id="PNEN01001713">
    <property type="protein sequence ID" value="PPJ52216.1"/>
    <property type="molecule type" value="Genomic_DNA"/>
</dbReference>
<dbReference type="GO" id="GO:0008081">
    <property type="term" value="F:phosphoric diester hydrolase activity"/>
    <property type="evidence" value="ECO:0007669"/>
    <property type="project" value="InterPro"/>
</dbReference>
<sequence length="391" mass="43607">MEKISLLGMMRDSADTFEHNHQLSGSAEKRWKMESPQLSPFHDRRWRYGRIMGIVISFCAALVFVSFGIIHLVLVTRGHNSVDRAMYAQRMRTCTPDPEAYSIDQPTESTTPIPCHSHNDYWRDTPLFDAIHAGCTSVEADIWLDESNEALQVGHSHRELSQNRTLQKLYIEPLLGLLDQQNSADDDTTSGIFPMTPNQTLTLLLDFKTDPSTLLAHVMDEISSLRKQGYLSYCQDDRFVEGAVTVVATGDIPLSLFSQDSAHNRTVFTDVHLDKLDDFTTSSENTTNPTIGPCGSQGGYYASTSFHASIGSITRGSLSSSQLQLIREQVAAAQRAGLKARYWDTPSWPTSLRNYVWQTLVGEGVDVLNVDDLCSAAFLDWEAVPHKVIDG</sequence>
<dbReference type="AlphaFoldDB" id="A0A2S6BXM3"/>
<name>A0A2S6BXM3_9PEZI</name>
<dbReference type="Proteomes" id="UP000237631">
    <property type="component" value="Unassembled WGS sequence"/>
</dbReference>
<organism evidence="4 5">
    <name type="scientific">Cercospora berteroae</name>
    <dbReference type="NCBI Taxonomy" id="357750"/>
    <lineage>
        <taxon>Eukaryota</taxon>
        <taxon>Fungi</taxon>
        <taxon>Dikarya</taxon>
        <taxon>Ascomycota</taxon>
        <taxon>Pezizomycotina</taxon>
        <taxon>Dothideomycetes</taxon>
        <taxon>Dothideomycetidae</taxon>
        <taxon>Mycosphaerellales</taxon>
        <taxon>Mycosphaerellaceae</taxon>
        <taxon>Cercospora</taxon>
    </lineage>
</organism>
<evidence type="ECO:0000256" key="1">
    <source>
        <dbReference type="ARBA" id="ARBA00008858"/>
    </source>
</evidence>
<evidence type="ECO:0000256" key="3">
    <source>
        <dbReference type="SAM" id="Phobius"/>
    </source>
</evidence>
<evidence type="ECO:0000256" key="2">
    <source>
        <dbReference type="ARBA" id="ARBA00014286"/>
    </source>
</evidence>
<dbReference type="PANTHER" id="PTHR31571:SF1">
    <property type="entry name" value="ALTERED INHERITANCE OF MITOCHONDRIA PROTEIN 6"/>
    <property type="match status" value="1"/>
</dbReference>
<dbReference type="OrthoDB" id="4153866at2759"/>
<gene>
    <name evidence="4" type="ORF">CBER1_09745</name>
</gene>
<dbReference type="PANTHER" id="PTHR31571">
    <property type="entry name" value="ALTERED INHERITANCE OF MITOCHONDRIA PROTEIN 6"/>
    <property type="match status" value="1"/>
</dbReference>
<dbReference type="SUPFAM" id="SSF51695">
    <property type="entry name" value="PLC-like phosphodiesterases"/>
    <property type="match status" value="1"/>
</dbReference>
<keyword evidence="5" id="KW-1185">Reference proteome</keyword>
<feature type="transmembrane region" description="Helical" evidence="3">
    <location>
        <begin position="51"/>
        <end position="74"/>
    </location>
</feature>
<dbReference type="InterPro" id="IPR051236">
    <property type="entry name" value="HAT_RTT109-like"/>
</dbReference>
<dbReference type="GO" id="GO:0006629">
    <property type="term" value="P:lipid metabolic process"/>
    <property type="evidence" value="ECO:0007669"/>
    <property type="project" value="InterPro"/>
</dbReference>
<keyword evidence="3" id="KW-1133">Transmembrane helix</keyword>
<accession>A0A2S6BXM3</accession>
<protein>
    <recommendedName>
        <fullName evidence="2">Altered inheritance of mitochondria protein 6</fullName>
    </recommendedName>
</protein>
<comment type="similarity">
    <text evidence="1">Belongs to the AIM6 family.</text>
</comment>
<evidence type="ECO:0000313" key="5">
    <source>
        <dbReference type="Proteomes" id="UP000237631"/>
    </source>
</evidence>
<evidence type="ECO:0000313" key="4">
    <source>
        <dbReference type="EMBL" id="PPJ52216.1"/>
    </source>
</evidence>
<comment type="caution">
    <text evidence="4">The sequence shown here is derived from an EMBL/GenBank/DDBJ whole genome shotgun (WGS) entry which is preliminary data.</text>
</comment>
<dbReference type="STRING" id="357750.A0A2S6BXM3"/>
<proteinExistence type="inferred from homology"/>